<keyword evidence="10" id="KW-1185">Reference proteome</keyword>
<feature type="transmembrane region" description="Helical" evidence="7">
    <location>
        <begin position="46"/>
        <end position="67"/>
    </location>
</feature>
<feature type="transmembrane region" description="Helical" evidence="7">
    <location>
        <begin position="145"/>
        <end position="178"/>
    </location>
</feature>
<evidence type="ECO:0000313" key="10">
    <source>
        <dbReference type="Proteomes" id="UP000184357"/>
    </source>
</evidence>
<reference evidence="9 10" key="1">
    <citation type="submission" date="2016-11" db="EMBL/GenBank/DDBJ databases">
        <authorList>
            <person name="Jaros S."/>
            <person name="Januszkiewicz K."/>
            <person name="Wedrychowicz H."/>
        </authorList>
    </citation>
    <scope>NUCLEOTIDE SEQUENCE [LARGE SCALE GENOMIC DNA]</scope>
    <source>
        <strain evidence="9 10">DSM 9297</strain>
    </source>
</reference>
<dbReference type="Proteomes" id="UP000184357">
    <property type="component" value="Unassembled WGS sequence"/>
</dbReference>
<dbReference type="InterPro" id="IPR020846">
    <property type="entry name" value="MFS_dom"/>
</dbReference>
<keyword evidence="5 7" id="KW-1133">Transmembrane helix</keyword>
<protein>
    <submittedName>
        <fullName evidence="9">Major Facilitator Superfamily protein</fullName>
    </submittedName>
</protein>
<dbReference type="EMBL" id="FQWV01000004">
    <property type="protein sequence ID" value="SHH08265.1"/>
    <property type="molecule type" value="Genomic_DNA"/>
</dbReference>
<evidence type="ECO:0000259" key="8">
    <source>
        <dbReference type="PROSITE" id="PS50850"/>
    </source>
</evidence>
<feature type="transmembrane region" description="Helical" evidence="7">
    <location>
        <begin position="184"/>
        <end position="203"/>
    </location>
</feature>
<dbReference type="RefSeq" id="WP_073308537.1">
    <property type="nucleotide sequence ID" value="NZ_FQWV01000004.1"/>
</dbReference>
<feature type="transmembrane region" description="Helical" evidence="7">
    <location>
        <begin position="106"/>
        <end position="124"/>
    </location>
</feature>
<dbReference type="AlphaFoldDB" id="A0A1M5Q2A9"/>
<evidence type="ECO:0000256" key="2">
    <source>
        <dbReference type="ARBA" id="ARBA00022448"/>
    </source>
</evidence>
<dbReference type="InterPro" id="IPR036259">
    <property type="entry name" value="MFS_trans_sf"/>
</dbReference>
<evidence type="ECO:0000256" key="4">
    <source>
        <dbReference type="ARBA" id="ARBA00022692"/>
    </source>
</evidence>
<sequence>MATGVGTRLRALAEYDVLALTALIWFLAKFLRYALPPLFPTFQAGFGVSTAALGAAFTAMLTVYAAMQFPSGALADRVGVRWVIVAGAGVTGIGALVLAVPVPEPLALGVVVLGMLLVGLGTGVHKTVAVRLLSRLYPERTGRTLGVLDTLGAFGGVAAPAAVVAVSGAAIAGVAAPWLDWHSLFLAGALVAALALTGVVAVVE</sequence>
<dbReference type="PROSITE" id="PS50850">
    <property type="entry name" value="MFS"/>
    <property type="match status" value="1"/>
</dbReference>
<dbReference type="InterPro" id="IPR011701">
    <property type="entry name" value="MFS"/>
</dbReference>
<dbReference type="PANTHER" id="PTHR23517">
    <property type="entry name" value="RESISTANCE PROTEIN MDTM, PUTATIVE-RELATED-RELATED"/>
    <property type="match status" value="1"/>
</dbReference>
<evidence type="ECO:0000313" key="9">
    <source>
        <dbReference type="EMBL" id="SHH08265.1"/>
    </source>
</evidence>
<proteinExistence type="predicted"/>
<dbReference type="InterPro" id="IPR050171">
    <property type="entry name" value="MFS_Transporters"/>
</dbReference>
<evidence type="ECO:0000256" key="7">
    <source>
        <dbReference type="SAM" id="Phobius"/>
    </source>
</evidence>
<evidence type="ECO:0000256" key="5">
    <source>
        <dbReference type="ARBA" id="ARBA00022989"/>
    </source>
</evidence>
<keyword evidence="6 7" id="KW-0472">Membrane</keyword>
<gene>
    <name evidence="9" type="ORF">SAMN05443636_1719</name>
</gene>
<evidence type="ECO:0000256" key="3">
    <source>
        <dbReference type="ARBA" id="ARBA00022475"/>
    </source>
</evidence>
<organism evidence="9 10">
    <name type="scientific">Halobaculum gomorrense</name>
    <dbReference type="NCBI Taxonomy" id="43928"/>
    <lineage>
        <taxon>Archaea</taxon>
        <taxon>Methanobacteriati</taxon>
        <taxon>Methanobacteriota</taxon>
        <taxon>Stenosarchaea group</taxon>
        <taxon>Halobacteria</taxon>
        <taxon>Halobacteriales</taxon>
        <taxon>Haloferacaceae</taxon>
        <taxon>Halobaculum</taxon>
    </lineage>
</organism>
<dbReference type="STRING" id="43928.SAMN05443636_1719"/>
<dbReference type="GO" id="GO:0005886">
    <property type="term" value="C:plasma membrane"/>
    <property type="evidence" value="ECO:0007669"/>
    <property type="project" value="UniProtKB-SubCell"/>
</dbReference>
<feature type="domain" description="Major facilitator superfamily (MFS) profile" evidence="8">
    <location>
        <begin position="17"/>
        <end position="204"/>
    </location>
</feature>
<dbReference type="OrthoDB" id="204820at2157"/>
<dbReference type="Pfam" id="PF07690">
    <property type="entry name" value="MFS_1"/>
    <property type="match status" value="1"/>
</dbReference>
<evidence type="ECO:0000256" key="1">
    <source>
        <dbReference type="ARBA" id="ARBA00004651"/>
    </source>
</evidence>
<accession>A0A1M5Q2A9</accession>
<dbReference type="Gene3D" id="1.20.1250.20">
    <property type="entry name" value="MFS general substrate transporter like domains"/>
    <property type="match status" value="1"/>
</dbReference>
<keyword evidence="3" id="KW-1003">Cell membrane</keyword>
<dbReference type="PANTHER" id="PTHR23517:SF3">
    <property type="entry name" value="INTEGRAL MEMBRANE TRANSPORT PROTEIN"/>
    <property type="match status" value="1"/>
</dbReference>
<keyword evidence="2" id="KW-0813">Transport</keyword>
<feature type="transmembrane region" description="Helical" evidence="7">
    <location>
        <begin position="79"/>
        <end position="100"/>
    </location>
</feature>
<comment type="subcellular location">
    <subcellularLocation>
        <location evidence="1">Cell membrane</location>
        <topology evidence="1">Multi-pass membrane protein</topology>
    </subcellularLocation>
</comment>
<feature type="transmembrane region" description="Helical" evidence="7">
    <location>
        <begin position="12"/>
        <end position="34"/>
    </location>
</feature>
<keyword evidence="4 7" id="KW-0812">Transmembrane</keyword>
<dbReference type="SUPFAM" id="SSF103473">
    <property type="entry name" value="MFS general substrate transporter"/>
    <property type="match status" value="1"/>
</dbReference>
<dbReference type="GO" id="GO:0022857">
    <property type="term" value="F:transmembrane transporter activity"/>
    <property type="evidence" value="ECO:0007669"/>
    <property type="project" value="InterPro"/>
</dbReference>
<evidence type="ECO:0000256" key="6">
    <source>
        <dbReference type="ARBA" id="ARBA00023136"/>
    </source>
</evidence>
<name>A0A1M5Q2A9_9EURY</name>